<dbReference type="GO" id="GO:0016459">
    <property type="term" value="C:myosin complex"/>
    <property type="evidence" value="ECO:0007669"/>
    <property type="project" value="UniProtKB-KW"/>
</dbReference>
<keyword evidence="13" id="KW-1185">Reference proteome</keyword>
<evidence type="ECO:0000256" key="3">
    <source>
        <dbReference type="ARBA" id="ARBA00022840"/>
    </source>
</evidence>
<dbReference type="InterPro" id="IPR004009">
    <property type="entry name" value="SH3_Myosin"/>
</dbReference>
<dbReference type="FunFam" id="3.40.850.10:FF:000101">
    <property type="entry name" value="Slow myosin heavy chain 2"/>
    <property type="match status" value="1"/>
</dbReference>
<dbReference type="Gene3D" id="1.10.10.820">
    <property type="match status" value="1"/>
</dbReference>
<dbReference type="Gene3D" id="1.20.120.720">
    <property type="entry name" value="Myosin VI head, motor domain, U50 subdomain"/>
    <property type="match status" value="1"/>
</dbReference>
<feature type="binding site" evidence="8">
    <location>
        <begin position="183"/>
        <end position="190"/>
    </location>
    <ligand>
        <name>ATP</name>
        <dbReference type="ChEBI" id="CHEBI:30616"/>
    </ligand>
</feature>
<dbReference type="Gene3D" id="2.30.30.360">
    <property type="entry name" value="Myosin S1 fragment, N-terminal"/>
    <property type="match status" value="1"/>
</dbReference>
<evidence type="ECO:0000313" key="13">
    <source>
        <dbReference type="Proteomes" id="UP000318571"/>
    </source>
</evidence>
<dbReference type="InterPro" id="IPR002928">
    <property type="entry name" value="Myosin_tail"/>
</dbReference>
<dbReference type="OrthoDB" id="6108017at2759"/>
<evidence type="ECO:0000256" key="2">
    <source>
        <dbReference type="ARBA" id="ARBA00022741"/>
    </source>
</evidence>
<keyword evidence="6 8" id="KW-0505">Motor protein</keyword>
<proteinExistence type="inferred from homology"/>
<dbReference type="Pfam" id="PF00063">
    <property type="entry name" value="Myosin_head"/>
    <property type="match status" value="1"/>
</dbReference>
<name>A0A553NFC2_TIGCA</name>
<dbReference type="GO" id="GO:0007015">
    <property type="term" value="P:actin filament organization"/>
    <property type="evidence" value="ECO:0007669"/>
    <property type="project" value="TreeGrafter"/>
</dbReference>
<dbReference type="InterPro" id="IPR008989">
    <property type="entry name" value="Myosin_S1_N"/>
</dbReference>
<evidence type="ECO:0000256" key="9">
    <source>
        <dbReference type="SAM" id="Coils"/>
    </source>
</evidence>
<dbReference type="Gene3D" id="1.20.5.4820">
    <property type="match status" value="1"/>
</dbReference>
<dbReference type="EMBL" id="VCGU01000458">
    <property type="protein sequence ID" value="TRY64147.1"/>
    <property type="molecule type" value="Genomic_DNA"/>
</dbReference>
<dbReference type="InterPro" id="IPR027417">
    <property type="entry name" value="P-loop_NTPase"/>
</dbReference>
<dbReference type="GO" id="GO:0016020">
    <property type="term" value="C:membrane"/>
    <property type="evidence" value="ECO:0007669"/>
    <property type="project" value="TreeGrafter"/>
</dbReference>
<protein>
    <recommendedName>
        <fullName evidence="14">Myosin motor domain-containing protein</fullName>
    </recommendedName>
</protein>
<sequence>MPGHVKAGGSKEPDPDPTPYLFVSFEMKKEDSLKPYDPKKSVWVFNKEDGGYDEGLIQEVNGDKATVKVGWENKTLKADELQQVNPPKMERYEDVSNLTYLNDASVLWNLKARYVAKLIYTYSGLFCVVINPYVRYPIYTNTVVKLYIGKRRNEVPPHLFAISDGAYQQMMNDAKDQSMLITGESGAGKTENTKKVITYFAILGANDKKGQEKKANLEDRIVQTNPILESYGNAKTIRNDNSSRFGKFIRIYFNASGKLAGGFIDFYLLEKSRVTYQQPDERGYHIFYQLFEEGPVPGLKETCLLSDDINDYFFPAQGKLKVDSIDDNEELEFTDAAFDTLGFSLTEKTDAYKITAAIMHLGEMTFKTKGRDEGCEPDDMVPGEKVGTLCGIENNQLFYGNFMRPKIKVGTEWVYKSQTANQCLNAIAALARSMYNRLFAWLVDLCNRTLIDPTMKKVNFIGVLDIAGFEIFEFNTFEQICINFCNEKLQQFFNHHMFVLEQEEYVREGIEWEMVDFGMDLEATIQLMEKPMGLLAILEEETLFPKATDKSFEDKLKENLLGKSPVFLKKQPGSKDKNAHFAIAHYAGVVNYNLTNWLDKNKDPLNDTVVDQLKKSTNELVVYLFRDHAGQPDEDVKKGKGGPKKGKDKTFKTVSSAFKAQLDALLNTLNATDPHFIRCIVPNTHKQAGVVDPRLVLHQLTCNGVLEGIRICRRGFPNRTLYHDFKHRFVILNPKKMYGAGTDFKAGARAILEEHRDLDDRWRLGHTKVFFRAGTVGILEELRDNKIKGIVVNIQGIARGYVGRKLFKNEVTKRKLINVLQRNFRKFLFFRDWQWYFLINHTKRFIGQRNVEEEIAALEAEAAVSCAEFDREMALKDKFEKHNKALEGEKTAMLDDISQSQGDLGSYQQDLAKVSTQRSELESALQTAQERLANAERERAAINDKKRRFEGDLGSFKKDIEDMELKLQRAEQEKTNKDHTIRSMNDEIAAQDEVINKLNKEKKHVQESQGKQSEDLTMSEEKLEHLNKIKAKLEQTLDEMEDSLEREKKARLDTDKARRKVEGDLKVAQEQVTDLERAKKEIENSISKKEKEITEQSNRLEEDQSQVSKLQKAIKEMQSRIEVCEDELEAERQARAKAERQKSDLARELDDLAERLDEAGGATSAQMELNKKREAELAKLRRDLEEATIQHESTLASLKKKHMDAVAEMSEQVDQLNKMKQKIEKEKHAKKLQIDEVKSAQDSVANEKASVEKHNKTLQSQLMDLTRKCDEANLTLSDFENTKKKIVMENADFLRQLEELEGNNNTLEKVRANLAAQLDEQRRIADDESKERSFLLGKFRNLEHEVDLIREQMEEEHQAKNDSTRQLAKANGDVNYWRQKYEKEGLARAEELEAAKMKLQSRLAEAQGVVETLNSKAVNLEKEKASLQSQIEDMSANMDQASQRCHQMEKKARNFDRIVAEWKTKIDSLQGELDRIQVECRSYSTDLFKVKTAYEENQQHLETVRKENRALSGEIKDIMDQISEGGRNIHEIDKIRKRLENEKLELQAALEEAEAALEQEENKVLRSQLELSQVKQEIERRIKEKEDEFDAIRKTHQKALDGMQQSLEAETRAKTEGQRMKKKLEADINELDIALEHANAANAEAHRTIKKYQQQIKEAQGELEHEQATRDQAREDLIVSERRAHAVQNQLEETKTQLEQADRSRRSAEQDLTDVMEQLSTGSLHNQSLNASKRKLESEMQTLHTELEEMLAEARISEEKAKKAMIDAARLAEELRAEQERAQYLERDRRGLDAQVKDMQTKLDEAEQLALKGGRKICQRLDQRIKELETNLDDEQRRMVEHQKNQRRIERRAKELAFQQDEDYKNHERMQELVDKLQNKVKSYKKQIEEAEEIAALNLAKYRKVQSELEQAEGRADLNEQVLAKYKARGRSMSAQPM</sequence>
<dbReference type="CDD" id="cd01377">
    <property type="entry name" value="MYSc_class_II"/>
    <property type="match status" value="1"/>
</dbReference>
<evidence type="ECO:0000259" key="10">
    <source>
        <dbReference type="PROSITE" id="PS51456"/>
    </source>
</evidence>
<organism evidence="12 13">
    <name type="scientific">Tigriopus californicus</name>
    <name type="common">Marine copepod</name>
    <dbReference type="NCBI Taxonomy" id="6832"/>
    <lineage>
        <taxon>Eukaryota</taxon>
        <taxon>Metazoa</taxon>
        <taxon>Ecdysozoa</taxon>
        <taxon>Arthropoda</taxon>
        <taxon>Crustacea</taxon>
        <taxon>Multicrustacea</taxon>
        <taxon>Hexanauplia</taxon>
        <taxon>Copepoda</taxon>
        <taxon>Harpacticoida</taxon>
        <taxon>Harpacticidae</taxon>
        <taxon>Tigriopus</taxon>
    </lineage>
</organism>
<evidence type="ECO:0000256" key="7">
    <source>
        <dbReference type="ARBA" id="ARBA00023203"/>
    </source>
</evidence>
<reference evidence="12 13" key="1">
    <citation type="journal article" date="2018" name="Nat. Ecol. Evol.">
        <title>Genomic signatures of mitonuclear coevolution across populations of Tigriopus californicus.</title>
        <authorList>
            <person name="Barreto F.S."/>
            <person name="Watson E.T."/>
            <person name="Lima T.G."/>
            <person name="Willett C.S."/>
            <person name="Edmands S."/>
            <person name="Li W."/>
            <person name="Burton R.S."/>
        </authorList>
    </citation>
    <scope>NUCLEOTIDE SEQUENCE [LARGE SCALE GENOMIC DNA]</scope>
    <source>
        <strain evidence="12 13">San Diego</strain>
    </source>
</reference>
<dbReference type="GO" id="GO:0051015">
    <property type="term" value="F:actin filament binding"/>
    <property type="evidence" value="ECO:0007669"/>
    <property type="project" value="InterPro"/>
</dbReference>
<dbReference type="FunFam" id="1.10.10.820:FF:000001">
    <property type="entry name" value="Myosin heavy chain"/>
    <property type="match status" value="1"/>
</dbReference>
<evidence type="ECO:0000259" key="11">
    <source>
        <dbReference type="PROSITE" id="PS51844"/>
    </source>
</evidence>
<dbReference type="PROSITE" id="PS51844">
    <property type="entry name" value="SH3_LIKE"/>
    <property type="match status" value="1"/>
</dbReference>
<dbReference type="PANTHER" id="PTHR13140">
    <property type="entry name" value="MYOSIN"/>
    <property type="match status" value="1"/>
</dbReference>
<dbReference type="SUPFAM" id="SSF90257">
    <property type="entry name" value="Myosin rod fragments"/>
    <property type="match status" value="7"/>
</dbReference>
<evidence type="ECO:0008006" key="14">
    <source>
        <dbReference type="Google" id="ProtNLM"/>
    </source>
</evidence>
<gene>
    <name evidence="12" type="ORF">TCAL_01857</name>
</gene>
<evidence type="ECO:0000256" key="1">
    <source>
        <dbReference type="ARBA" id="ARBA00008314"/>
    </source>
</evidence>
<keyword evidence="7 8" id="KW-0009">Actin-binding</keyword>
<dbReference type="Gene3D" id="1.20.5.340">
    <property type="match status" value="4"/>
</dbReference>
<dbReference type="InterPro" id="IPR001609">
    <property type="entry name" value="Myosin_head_motor_dom-like"/>
</dbReference>
<dbReference type="Gene3D" id="1.20.5.370">
    <property type="match status" value="3"/>
</dbReference>
<dbReference type="GO" id="GO:0009888">
    <property type="term" value="P:tissue development"/>
    <property type="evidence" value="ECO:0007669"/>
    <property type="project" value="UniProtKB-ARBA"/>
</dbReference>
<dbReference type="PRINTS" id="PR00193">
    <property type="entry name" value="MYOSINHEAVY"/>
</dbReference>
<dbReference type="SMART" id="SM00242">
    <property type="entry name" value="MYSc"/>
    <property type="match status" value="1"/>
</dbReference>
<feature type="domain" description="Myosin N-terminal SH3-like" evidence="11">
    <location>
        <begin position="37"/>
        <end position="86"/>
    </location>
</feature>
<dbReference type="PROSITE" id="PS51456">
    <property type="entry name" value="MYOSIN_MOTOR"/>
    <property type="match status" value="1"/>
</dbReference>
<dbReference type="InterPro" id="IPR036961">
    <property type="entry name" value="Kinesin_motor_dom_sf"/>
</dbReference>
<dbReference type="GO" id="GO:0030017">
    <property type="term" value="C:sarcomere"/>
    <property type="evidence" value="ECO:0007669"/>
    <property type="project" value="UniProtKB-ARBA"/>
</dbReference>
<dbReference type="SUPFAM" id="SSF52540">
    <property type="entry name" value="P-loop containing nucleoside triphosphate hydrolases"/>
    <property type="match status" value="1"/>
</dbReference>
<evidence type="ECO:0000256" key="5">
    <source>
        <dbReference type="ARBA" id="ARBA00023123"/>
    </source>
</evidence>
<dbReference type="Pfam" id="PF01576">
    <property type="entry name" value="Myosin_tail_1"/>
    <property type="match status" value="1"/>
</dbReference>
<dbReference type="SUPFAM" id="SSF57997">
    <property type="entry name" value="Tropomyosin"/>
    <property type="match status" value="1"/>
</dbReference>
<feature type="region of interest" description="Actin-binding" evidence="8">
    <location>
        <begin position="662"/>
        <end position="684"/>
    </location>
</feature>
<feature type="domain" description="Myosin motor" evidence="10">
    <location>
        <begin position="90"/>
        <end position="784"/>
    </location>
</feature>
<feature type="coiled-coil region" evidence="9">
    <location>
        <begin position="1621"/>
        <end position="1929"/>
    </location>
</feature>
<evidence type="ECO:0000256" key="4">
    <source>
        <dbReference type="ARBA" id="ARBA00023054"/>
    </source>
</evidence>
<dbReference type="PROSITE" id="PS50096">
    <property type="entry name" value="IQ"/>
    <property type="match status" value="1"/>
</dbReference>
<evidence type="ECO:0000313" key="12">
    <source>
        <dbReference type="EMBL" id="TRY64147.1"/>
    </source>
</evidence>
<comment type="caution">
    <text evidence="12">The sequence shown here is derived from an EMBL/GenBank/DDBJ whole genome shotgun (WGS) entry which is preliminary data.</text>
</comment>
<dbReference type="GO" id="GO:0048731">
    <property type="term" value="P:system development"/>
    <property type="evidence" value="ECO:0007669"/>
    <property type="project" value="UniProtKB-ARBA"/>
</dbReference>
<dbReference type="PANTHER" id="PTHR13140:SF857">
    <property type="entry name" value="MYOSIN-11"/>
    <property type="match status" value="1"/>
</dbReference>
<dbReference type="Proteomes" id="UP000318571">
    <property type="component" value="Chromosome 10"/>
</dbReference>
<dbReference type="OMA" id="DTTQDKQ"/>
<evidence type="ECO:0000256" key="8">
    <source>
        <dbReference type="PROSITE-ProRule" id="PRU00782"/>
    </source>
</evidence>
<keyword evidence="4 9" id="KW-0175">Coiled coil</keyword>
<dbReference type="FunFam" id="1.20.5.370:FF:000008">
    <property type="entry name" value="Myosin heavy chain"/>
    <property type="match status" value="1"/>
</dbReference>
<comment type="similarity">
    <text evidence="1 8">Belongs to the TRAFAC class myosin-kinesin ATPase superfamily. Myosin family.</text>
</comment>
<feature type="coiled-coil region" evidence="9">
    <location>
        <begin position="1389"/>
        <end position="1595"/>
    </location>
</feature>
<dbReference type="GO" id="GO:0000146">
    <property type="term" value="F:microfilament motor activity"/>
    <property type="evidence" value="ECO:0007669"/>
    <property type="project" value="TreeGrafter"/>
</dbReference>
<dbReference type="Gene3D" id="3.40.850.10">
    <property type="entry name" value="Kinesin motor domain"/>
    <property type="match status" value="1"/>
</dbReference>
<feature type="coiled-coil region" evidence="9">
    <location>
        <begin position="911"/>
        <end position="1359"/>
    </location>
</feature>
<dbReference type="FunFam" id="1.20.5.370:FF:000010">
    <property type="entry name" value="Myosin heavy chain, isoform G"/>
    <property type="match status" value="1"/>
</dbReference>
<dbReference type="InterPro" id="IPR014751">
    <property type="entry name" value="XRCC4-like_C"/>
</dbReference>
<keyword evidence="2 8" id="KW-0547">Nucleotide-binding</keyword>
<dbReference type="GO" id="GO:0060972">
    <property type="term" value="P:left/right pattern formation"/>
    <property type="evidence" value="ECO:0007669"/>
    <property type="project" value="UniProtKB-ARBA"/>
</dbReference>
<dbReference type="STRING" id="6832.A0A553NFC2"/>
<dbReference type="FunFam" id="1.20.58.530:FF:000001">
    <property type="entry name" value="Myosin heavy chain"/>
    <property type="match status" value="1"/>
</dbReference>
<dbReference type="FunFam" id="1.20.5.340:FF:000021">
    <property type="entry name" value="Myosin heavy chain, isoform G"/>
    <property type="match status" value="1"/>
</dbReference>
<keyword evidence="5 8" id="KW-0518">Myosin</keyword>
<keyword evidence="3 8" id="KW-0067">ATP-binding</keyword>
<evidence type="ECO:0000256" key="6">
    <source>
        <dbReference type="ARBA" id="ARBA00023175"/>
    </source>
</evidence>
<accession>A0A553NFC2</accession>
<dbReference type="Gene3D" id="1.20.58.530">
    <property type="match status" value="1"/>
</dbReference>
<dbReference type="GO" id="GO:0005524">
    <property type="term" value="F:ATP binding"/>
    <property type="evidence" value="ECO:0007669"/>
    <property type="project" value="UniProtKB-UniRule"/>
</dbReference>